<dbReference type="RefSeq" id="WP_061866440.1">
    <property type="nucleotide sequence ID" value="NZ_KQ970817.1"/>
</dbReference>
<evidence type="ECO:0000313" key="1">
    <source>
        <dbReference type="EMBL" id="KXU13253.1"/>
    </source>
</evidence>
<dbReference type="Proteomes" id="UP000072989">
    <property type="component" value="Unassembled WGS sequence"/>
</dbReference>
<gene>
    <name evidence="1" type="ORF">SORDD17_01783</name>
</gene>
<dbReference type="AlphaFoldDB" id="A0A139RER0"/>
<name>A0A139RER0_STROR</name>
<protein>
    <submittedName>
        <fullName evidence="1">Uncharacterized protein</fullName>
    </submittedName>
</protein>
<reference evidence="1 2" key="1">
    <citation type="submission" date="2016-01" db="EMBL/GenBank/DDBJ databases">
        <title>Highly variable Streptococcus oralis are common among viridans streptococci isolated from primates.</title>
        <authorList>
            <person name="Denapaite D."/>
            <person name="Rieger M."/>
            <person name="Koendgen S."/>
            <person name="Brueckner R."/>
            <person name="Ochigava I."/>
            <person name="Kappeler P."/>
            <person name="Maetz-Rensing K."/>
            <person name="Leendertz F."/>
            <person name="Hakenbeck R."/>
        </authorList>
    </citation>
    <scope>NUCLEOTIDE SEQUENCE [LARGE SCALE GENOMIC DNA]</scope>
    <source>
        <strain evidence="1 2">DD17</strain>
    </source>
</reference>
<sequence length="107" mass="11972">MDLKPKEALNNPDFFKTGLVFKEISRPWKNEDGVTIGTKVLLSNSILNEFGKSVTREIVVKISKDIDYFNSLEEGDVVSLQGLELGVWNNKGFITLSAKANDLKIKI</sequence>
<dbReference type="PATRIC" id="fig|1303.87.peg.2132"/>
<proteinExistence type="predicted"/>
<comment type="caution">
    <text evidence="1">The sequence shown here is derived from an EMBL/GenBank/DDBJ whole genome shotgun (WGS) entry which is preliminary data.</text>
</comment>
<dbReference type="EMBL" id="LQZE01000378">
    <property type="protein sequence ID" value="KXU13253.1"/>
    <property type="molecule type" value="Genomic_DNA"/>
</dbReference>
<organism evidence="1 2">
    <name type="scientific">Streptococcus oralis</name>
    <dbReference type="NCBI Taxonomy" id="1303"/>
    <lineage>
        <taxon>Bacteria</taxon>
        <taxon>Bacillati</taxon>
        <taxon>Bacillota</taxon>
        <taxon>Bacilli</taxon>
        <taxon>Lactobacillales</taxon>
        <taxon>Streptococcaceae</taxon>
        <taxon>Streptococcus</taxon>
    </lineage>
</organism>
<accession>A0A139RER0</accession>
<evidence type="ECO:0000313" key="2">
    <source>
        <dbReference type="Proteomes" id="UP000072989"/>
    </source>
</evidence>